<dbReference type="AlphaFoldDB" id="A0A8X6VP49"/>
<gene>
    <name evidence="2" type="primary">NCL1_14328</name>
    <name evidence="2" type="ORF">TNCV_3613241</name>
</gene>
<keyword evidence="3" id="KW-1185">Reference proteome</keyword>
<sequence>MQRDCALRIAGRGRLTTFSVEYKTGGVGTSGSERCHLHEDQAQDTLDRPVVEKTTTSSDDNRVCVWRPRDERLNPAFALQRHTAPTVGVMVLGCLCLQYTITSSIDLWHYDSLAIDLQTGRADLIESGRTIGLKESGCTMFNLRKQLLDTGSVERKPGQDRSKATTTIEERPLFMKAKRNRDVTPSHLSHELYAEPEFQG</sequence>
<feature type="compositionally biased region" description="Basic and acidic residues" evidence="1">
    <location>
        <begin position="180"/>
        <end position="193"/>
    </location>
</feature>
<accession>A0A8X6VP49</accession>
<feature type="region of interest" description="Disordered" evidence="1">
    <location>
        <begin position="151"/>
        <end position="200"/>
    </location>
</feature>
<organism evidence="2 3">
    <name type="scientific">Trichonephila clavipes</name>
    <name type="common">Golden silk orbweaver</name>
    <name type="synonym">Nephila clavipes</name>
    <dbReference type="NCBI Taxonomy" id="2585209"/>
    <lineage>
        <taxon>Eukaryota</taxon>
        <taxon>Metazoa</taxon>
        <taxon>Ecdysozoa</taxon>
        <taxon>Arthropoda</taxon>
        <taxon>Chelicerata</taxon>
        <taxon>Arachnida</taxon>
        <taxon>Araneae</taxon>
        <taxon>Araneomorphae</taxon>
        <taxon>Entelegynae</taxon>
        <taxon>Araneoidea</taxon>
        <taxon>Nephilidae</taxon>
        <taxon>Trichonephila</taxon>
    </lineage>
</organism>
<evidence type="ECO:0000313" key="3">
    <source>
        <dbReference type="Proteomes" id="UP000887159"/>
    </source>
</evidence>
<feature type="compositionally biased region" description="Basic and acidic residues" evidence="1">
    <location>
        <begin position="152"/>
        <end position="173"/>
    </location>
</feature>
<dbReference type="EMBL" id="BMAU01021327">
    <property type="protein sequence ID" value="GFY14135.1"/>
    <property type="molecule type" value="Genomic_DNA"/>
</dbReference>
<dbReference type="Proteomes" id="UP000887159">
    <property type="component" value="Unassembled WGS sequence"/>
</dbReference>
<proteinExistence type="predicted"/>
<evidence type="ECO:0000256" key="1">
    <source>
        <dbReference type="SAM" id="MobiDB-lite"/>
    </source>
</evidence>
<evidence type="ECO:0000313" key="2">
    <source>
        <dbReference type="EMBL" id="GFY14135.1"/>
    </source>
</evidence>
<name>A0A8X6VP49_TRICX</name>
<comment type="caution">
    <text evidence="2">The sequence shown here is derived from an EMBL/GenBank/DDBJ whole genome shotgun (WGS) entry which is preliminary data.</text>
</comment>
<reference evidence="2" key="1">
    <citation type="submission" date="2020-08" db="EMBL/GenBank/DDBJ databases">
        <title>Multicomponent nature underlies the extraordinary mechanical properties of spider dragline silk.</title>
        <authorList>
            <person name="Kono N."/>
            <person name="Nakamura H."/>
            <person name="Mori M."/>
            <person name="Yoshida Y."/>
            <person name="Ohtoshi R."/>
            <person name="Malay A.D."/>
            <person name="Moran D.A.P."/>
            <person name="Tomita M."/>
            <person name="Numata K."/>
            <person name="Arakawa K."/>
        </authorList>
    </citation>
    <scope>NUCLEOTIDE SEQUENCE</scope>
</reference>
<protein>
    <submittedName>
        <fullName evidence="2">Uncharacterized protein</fullName>
    </submittedName>
</protein>